<sequence>MKNLNFQYKVIISSSYCDEIAKQLNRLNILNYDYYLYSSPILKVIKGIEEKNINLDSLEVLEVFGGKGEYHTLHYCNKVKSLDIWEINKEFQTDLRKNLPKANVKITDSFKEISRINKKYDMIVIDNSPGPYGGHCEHFDLLPSVYNVIKDEAMLVLNVIPKRTKESDEYKSIKCFNEEHNIFRKIFYNTSNPENISIGYIKKLYEKISELNNYFIEWSFSVQRSFVHYLVLKVKRIL</sequence>
<reference evidence="1 2" key="1">
    <citation type="submission" date="2019-04" db="EMBL/GenBank/DDBJ databases">
        <title>Genome sequencing of Clostridium botulinum Groups I-IV and Clostridium butyricum.</title>
        <authorList>
            <person name="Brunt J."/>
            <person name="Van Vliet A.H.M."/>
            <person name="Stringer S.C."/>
            <person name="Carter A.T."/>
            <person name="Peck M.W."/>
        </authorList>
    </citation>
    <scope>NUCLEOTIDE SEQUENCE [LARGE SCALE GENOMIC DNA]</scope>
    <source>
        <strain evidence="1 2">IFR 18/037</strain>
    </source>
</reference>
<gene>
    <name evidence="1" type="ORF">FC794_07760</name>
</gene>
<evidence type="ECO:0000313" key="1">
    <source>
        <dbReference type="EMBL" id="NFG16685.1"/>
    </source>
</evidence>
<name>A0A6B3YW70_CLOBO</name>
<accession>A0A6B3YW70</accession>
<dbReference type="SUPFAM" id="SSF53335">
    <property type="entry name" value="S-adenosyl-L-methionine-dependent methyltransferases"/>
    <property type="match status" value="1"/>
</dbReference>
<protein>
    <submittedName>
        <fullName evidence="1">Uncharacterized protein</fullName>
    </submittedName>
</protein>
<proteinExistence type="predicted"/>
<dbReference type="Proteomes" id="UP000478995">
    <property type="component" value="Unassembled WGS sequence"/>
</dbReference>
<dbReference type="InterPro" id="IPR029063">
    <property type="entry name" value="SAM-dependent_MTases_sf"/>
</dbReference>
<dbReference type="EMBL" id="SWOY01000002">
    <property type="protein sequence ID" value="NFG16685.1"/>
    <property type="molecule type" value="Genomic_DNA"/>
</dbReference>
<dbReference type="RefSeq" id="WP_012704688.1">
    <property type="nucleotide sequence ID" value="NZ_CP013847.1"/>
</dbReference>
<comment type="caution">
    <text evidence="1">The sequence shown here is derived from an EMBL/GenBank/DDBJ whole genome shotgun (WGS) entry which is preliminary data.</text>
</comment>
<dbReference type="AlphaFoldDB" id="A0A6B3YW70"/>
<dbReference type="Gene3D" id="3.40.50.150">
    <property type="entry name" value="Vaccinia Virus protein VP39"/>
    <property type="match status" value="1"/>
</dbReference>
<evidence type="ECO:0000313" key="2">
    <source>
        <dbReference type="Proteomes" id="UP000478995"/>
    </source>
</evidence>
<organism evidence="1 2">
    <name type="scientific">Clostridium botulinum</name>
    <dbReference type="NCBI Taxonomy" id="1491"/>
    <lineage>
        <taxon>Bacteria</taxon>
        <taxon>Bacillati</taxon>
        <taxon>Bacillota</taxon>
        <taxon>Clostridia</taxon>
        <taxon>Eubacteriales</taxon>
        <taxon>Clostridiaceae</taxon>
        <taxon>Clostridium</taxon>
    </lineage>
</organism>